<dbReference type="GO" id="GO:0005525">
    <property type="term" value="F:GTP binding"/>
    <property type="evidence" value="ECO:0007669"/>
    <property type="project" value="UniProtKB-KW"/>
</dbReference>
<evidence type="ECO:0000313" key="3">
    <source>
        <dbReference type="EMBL" id="GBN04167.1"/>
    </source>
</evidence>
<dbReference type="GO" id="GO:0003006">
    <property type="term" value="P:developmental process involved in reproduction"/>
    <property type="evidence" value="ECO:0007669"/>
    <property type="project" value="UniProtKB-ARBA"/>
</dbReference>
<dbReference type="SUPFAM" id="SSF52540">
    <property type="entry name" value="P-loop containing nucleoside triphosphate hydrolases"/>
    <property type="match status" value="1"/>
</dbReference>
<dbReference type="GO" id="GO:0003924">
    <property type="term" value="F:GTPase activity"/>
    <property type="evidence" value="ECO:0007669"/>
    <property type="project" value="InterPro"/>
</dbReference>
<dbReference type="GO" id="GO:0035099">
    <property type="term" value="P:hemocyte migration"/>
    <property type="evidence" value="ECO:0007669"/>
    <property type="project" value="UniProtKB-ARBA"/>
</dbReference>
<accession>A0A4Y2KR83</accession>
<keyword evidence="1" id="KW-0547">Nucleotide-binding</keyword>
<dbReference type="InterPro" id="IPR003578">
    <property type="entry name" value="Small_GTPase_Rho"/>
</dbReference>
<dbReference type="GO" id="GO:0001667">
    <property type="term" value="P:ameboidal-type cell migration"/>
    <property type="evidence" value="ECO:0007669"/>
    <property type="project" value="UniProtKB-ARBA"/>
</dbReference>
<protein>
    <submittedName>
        <fullName evidence="3">Uncharacterized protein</fullName>
    </submittedName>
</protein>
<dbReference type="Proteomes" id="UP000499080">
    <property type="component" value="Unassembled WGS sequence"/>
</dbReference>
<dbReference type="Pfam" id="PF00071">
    <property type="entry name" value="Ras"/>
    <property type="match status" value="1"/>
</dbReference>
<dbReference type="SMART" id="SM00174">
    <property type="entry name" value="RHO"/>
    <property type="match status" value="1"/>
</dbReference>
<dbReference type="InterPro" id="IPR001806">
    <property type="entry name" value="Small_GTPase"/>
</dbReference>
<keyword evidence="2" id="KW-0342">GTP-binding</keyword>
<dbReference type="PROSITE" id="PS51419">
    <property type="entry name" value="RAB"/>
    <property type="match status" value="1"/>
</dbReference>
<evidence type="ECO:0000256" key="2">
    <source>
        <dbReference type="ARBA" id="ARBA00023134"/>
    </source>
</evidence>
<proteinExistence type="predicted"/>
<name>A0A4Y2KR83_ARAVE</name>
<dbReference type="PRINTS" id="PR00449">
    <property type="entry name" value="RASTRNSFRMNG"/>
</dbReference>
<dbReference type="InterPro" id="IPR027417">
    <property type="entry name" value="P-loop_NTPase"/>
</dbReference>
<comment type="caution">
    <text evidence="3">The sequence shown here is derived from an EMBL/GenBank/DDBJ whole genome shotgun (WGS) entry which is preliminary data.</text>
</comment>
<dbReference type="GO" id="GO:0007264">
    <property type="term" value="P:small GTPase-mediated signal transduction"/>
    <property type="evidence" value="ECO:0007669"/>
    <property type="project" value="InterPro"/>
</dbReference>
<gene>
    <name evidence="3" type="ORF">AVEN_157158_1</name>
</gene>
<dbReference type="SMART" id="SM00175">
    <property type="entry name" value="RAB"/>
    <property type="match status" value="1"/>
</dbReference>
<organism evidence="3 4">
    <name type="scientific">Araneus ventricosus</name>
    <name type="common">Orbweaver spider</name>
    <name type="synonym">Epeira ventricosa</name>
    <dbReference type="NCBI Taxonomy" id="182803"/>
    <lineage>
        <taxon>Eukaryota</taxon>
        <taxon>Metazoa</taxon>
        <taxon>Ecdysozoa</taxon>
        <taxon>Arthropoda</taxon>
        <taxon>Chelicerata</taxon>
        <taxon>Arachnida</taxon>
        <taxon>Araneae</taxon>
        <taxon>Araneomorphae</taxon>
        <taxon>Entelegynae</taxon>
        <taxon>Araneoidea</taxon>
        <taxon>Araneidae</taxon>
        <taxon>Araneus</taxon>
    </lineage>
</organism>
<dbReference type="OrthoDB" id="8830751at2759"/>
<dbReference type="AlphaFoldDB" id="A0A4Y2KR83"/>
<dbReference type="GO" id="GO:0022412">
    <property type="term" value="P:cellular process involved in reproduction in multicellular organism"/>
    <property type="evidence" value="ECO:0007669"/>
    <property type="project" value="UniProtKB-ARBA"/>
</dbReference>
<evidence type="ECO:0000256" key="1">
    <source>
        <dbReference type="ARBA" id="ARBA00022741"/>
    </source>
</evidence>
<reference evidence="3 4" key="1">
    <citation type="journal article" date="2019" name="Sci. Rep.">
        <title>Orb-weaving spider Araneus ventricosus genome elucidates the spidroin gene catalogue.</title>
        <authorList>
            <person name="Kono N."/>
            <person name="Nakamura H."/>
            <person name="Ohtoshi R."/>
            <person name="Moran D.A.P."/>
            <person name="Shinohara A."/>
            <person name="Yoshida Y."/>
            <person name="Fujiwara M."/>
            <person name="Mori M."/>
            <person name="Tomita M."/>
            <person name="Arakawa K."/>
        </authorList>
    </citation>
    <scope>NUCLEOTIDE SEQUENCE [LARGE SCALE GENOMIC DNA]</scope>
</reference>
<keyword evidence="4" id="KW-1185">Reference proteome</keyword>
<evidence type="ECO:0000313" key="4">
    <source>
        <dbReference type="Proteomes" id="UP000499080"/>
    </source>
</evidence>
<sequence length="222" mass="25569">MACNIMKKNCDVKPDEKVRGRDVKIVVVGDPKCGKTRFIEAFAEREGNKSGSSYEIEYARVYQCRYEIKTVLMYGIQIESRDVKIFEILGGPDYLADLLTKEQFNANGIVFMYAINDLSSFQMLTDKWCKGLTDNGCWKLQPTILVGNKRDLREDQQVIQRLARDNQALVTEEEGNGIKVSNSINEFYECSSLDENDNNIHIAFDFIISEGHFHWQRNENEL</sequence>
<dbReference type="Gene3D" id="3.40.50.300">
    <property type="entry name" value="P-loop containing nucleotide triphosphate hydrolases"/>
    <property type="match status" value="1"/>
</dbReference>
<dbReference type="EMBL" id="BGPR01004862">
    <property type="protein sequence ID" value="GBN04167.1"/>
    <property type="molecule type" value="Genomic_DNA"/>
</dbReference>
<dbReference type="GO" id="GO:0035006">
    <property type="term" value="P:melanization defense response"/>
    <property type="evidence" value="ECO:0007669"/>
    <property type="project" value="UniProtKB-ARBA"/>
</dbReference>
<dbReference type="PANTHER" id="PTHR24072">
    <property type="entry name" value="RHO FAMILY GTPASE"/>
    <property type="match status" value="1"/>
</dbReference>